<proteinExistence type="predicted"/>
<keyword evidence="2" id="KW-1185">Reference proteome</keyword>
<evidence type="ECO:0000313" key="1">
    <source>
        <dbReference type="EMBL" id="MFD1799136.1"/>
    </source>
</evidence>
<name>A0ABW4NN12_9LACT</name>
<dbReference type="Proteomes" id="UP001597285">
    <property type="component" value="Unassembled WGS sequence"/>
</dbReference>
<gene>
    <name evidence="1" type="ORF">ACFSBK_04575</name>
</gene>
<reference evidence="2" key="1">
    <citation type="journal article" date="2019" name="Int. J. Syst. Evol. Microbiol.">
        <title>The Global Catalogue of Microorganisms (GCM) 10K type strain sequencing project: providing services to taxonomists for standard genome sequencing and annotation.</title>
        <authorList>
            <consortium name="The Broad Institute Genomics Platform"/>
            <consortium name="The Broad Institute Genome Sequencing Center for Infectious Disease"/>
            <person name="Wu L."/>
            <person name="Ma J."/>
        </authorList>
    </citation>
    <scope>NUCLEOTIDE SEQUENCE [LARGE SCALE GENOMIC DNA]</scope>
    <source>
        <strain evidence="2">KCTC 42143</strain>
    </source>
</reference>
<accession>A0ABW4NN12</accession>
<evidence type="ECO:0000313" key="2">
    <source>
        <dbReference type="Proteomes" id="UP001597285"/>
    </source>
</evidence>
<dbReference type="RefSeq" id="WP_058919509.1">
    <property type="nucleotide sequence ID" value="NZ_JBHSQC010000015.1"/>
</dbReference>
<comment type="caution">
    <text evidence="1">The sequence shown here is derived from an EMBL/GenBank/DDBJ whole genome shotgun (WGS) entry which is preliminary data.</text>
</comment>
<sequence length="77" mass="9101">MFNEKNYFEEKRKNVVLLLTRKKRHGMIHKVLLYTDSCRSVVLTGTRAINSTSKAGCDLQHYFFAEKRTTWMCGLER</sequence>
<organism evidence="1 2">
    <name type="scientific">Carnobacterium antarcticum</name>
    <dbReference type="NCBI Taxonomy" id="2126436"/>
    <lineage>
        <taxon>Bacteria</taxon>
        <taxon>Bacillati</taxon>
        <taxon>Bacillota</taxon>
        <taxon>Bacilli</taxon>
        <taxon>Lactobacillales</taxon>
        <taxon>Carnobacteriaceae</taxon>
        <taxon>Carnobacterium</taxon>
    </lineage>
</organism>
<protein>
    <submittedName>
        <fullName evidence="1">Uncharacterized protein</fullName>
    </submittedName>
</protein>
<dbReference type="EMBL" id="JBHUFF010000008">
    <property type="protein sequence ID" value="MFD1799136.1"/>
    <property type="molecule type" value="Genomic_DNA"/>
</dbReference>